<comment type="caution">
    <text evidence="1">The sequence shown here is derived from an EMBL/GenBank/DDBJ whole genome shotgun (WGS) entry which is preliminary data.</text>
</comment>
<dbReference type="Proteomes" id="UP000437131">
    <property type="component" value="Unassembled WGS sequence"/>
</dbReference>
<dbReference type="RefSeq" id="WP_155083664.1">
    <property type="nucleotide sequence ID" value="NZ_WMIA01000007.1"/>
</dbReference>
<gene>
    <name evidence="1" type="ORF">GGC33_07750</name>
</gene>
<organism evidence="1 2">
    <name type="scientific">Cyanobacterium aponinum 0216</name>
    <dbReference type="NCBI Taxonomy" id="2676140"/>
    <lineage>
        <taxon>Bacteria</taxon>
        <taxon>Bacillati</taxon>
        <taxon>Cyanobacteriota</taxon>
        <taxon>Cyanophyceae</taxon>
        <taxon>Oscillatoriophycideae</taxon>
        <taxon>Chroococcales</taxon>
        <taxon>Geminocystaceae</taxon>
        <taxon>Cyanobacterium</taxon>
    </lineage>
</organism>
<dbReference type="Pfam" id="PF04365">
    <property type="entry name" value="BrnT_toxin"/>
    <property type="match status" value="1"/>
</dbReference>
<name>A0A844GUV0_9CHRO</name>
<dbReference type="Gene3D" id="3.10.450.530">
    <property type="entry name" value="Ribonuclease toxin, BrnT, of type II toxin-antitoxin system"/>
    <property type="match status" value="1"/>
</dbReference>
<dbReference type="AlphaFoldDB" id="A0A844GUV0"/>
<protein>
    <submittedName>
        <fullName evidence="1">BrnT family toxin</fullName>
    </submittedName>
</protein>
<evidence type="ECO:0000313" key="2">
    <source>
        <dbReference type="Proteomes" id="UP000437131"/>
    </source>
</evidence>
<reference evidence="1 2" key="1">
    <citation type="submission" date="2019-11" db="EMBL/GenBank/DDBJ databases">
        <title>Isolation of a new High Light Tolerant Cyanobacteria.</title>
        <authorList>
            <person name="Dobson Z."/>
            <person name="Vaughn N."/>
            <person name="Vaughn M."/>
            <person name="Fromme P."/>
            <person name="Mazor Y."/>
        </authorList>
    </citation>
    <scope>NUCLEOTIDE SEQUENCE [LARGE SCALE GENOMIC DNA]</scope>
    <source>
        <strain evidence="1 2">0216</strain>
    </source>
</reference>
<proteinExistence type="predicted"/>
<evidence type="ECO:0000313" key="1">
    <source>
        <dbReference type="EMBL" id="MTF38821.1"/>
    </source>
</evidence>
<sequence>MKYNFDWNPDKEKQNIRKHGINFRKASSIFRDPSQLSIYDEEHSDYEDRWITIRLDDGGVLRVVVHTFEQVDKLNCNIRIISARKATNHERKQYQNRIL</sequence>
<dbReference type="InterPro" id="IPR038573">
    <property type="entry name" value="BrnT_sf"/>
</dbReference>
<dbReference type="InterPro" id="IPR007460">
    <property type="entry name" value="BrnT_toxin"/>
</dbReference>
<dbReference type="EMBL" id="WMIA01000007">
    <property type="protein sequence ID" value="MTF38821.1"/>
    <property type="molecule type" value="Genomic_DNA"/>
</dbReference>
<accession>A0A844GUV0</accession>